<dbReference type="Pfam" id="PF00011">
    <property type="entry name" value="HSP20"/>
    <property type="match status" value="1"/>
</dbReference>
<evidence type="ECO:0000313" key="5">
    <source>
        <dbReference type="Proteomes" id="UP000199006"/>
    </source>
</evidence>
<keyword evidence="4" id="KW-0346">Stress response</keyword>
<evidence type="ECO:0000313" key="4">
    <source>
        <dbReference type="EMBL" id="SFL96528.1"/>
    </source>
</evidence>
<dbReference type="Proteomes" id="UP000199006">
    <property type="component" value="Unassembled WGS sequence"/>
</dbReference>
<protein>
    <submittedName>
        <fullName evidence="4">Heat shock protein Hsp20</fullName>
    </submittedName>
</protein>
<accession>A0A1I4LZE1</accession>
<evidence type="ECO:0000259" key="3">
    <source>
        <dbReference type="PROSITE" id="PS01031"/>
    </source>
</evidence>
<dbReference type="RefSeq" id="WP_089862476.1">
    <property type="nucleotide sequence ID" value="NZ_FOTI01000046.1"/>
</dbReference>
<dbReference type="CDD" id="cd06471">
    <property type="entry name" value="ACD_LpsHSP_like"/>
    <property type="match status" value="1"/>
</dbReference>
<dbReference type="OrthoDB" id="9811615at2"/>
<dbReference type="InterPro" id="IPR002068">
    <property type="entry name" value="A-crystallin/Hsp20_dom"/>
</dbReference>
<comment type="similarity">
    <text evidence="1 2">Belongs to the small heat shock protein (HSP20) family.</text>
</comment>
<evidence type="ECO:0000256" key="1">
    <source>
        <dbReference type="PROSITE-ProRule" id="PRU00285"/>
    </source>
</evidence>
<evidence type="ECO:0000256" key="2">
    <source>
        <dbReference type="RuleBase" id="RU003616"/>
    </source>
</evidence>
<dbReference type="SUPFAM" id="SSF49764">
    <property type="entry name" value="HSP20-like chaperones"/>
    <property type="match status" value="1"/>
</dbReference>
<dbReference type="AlphaFoldDB" id="A0A1I4LZE1"/>
<reference evidence="4 5" key="1">
    <citation type="submission" date="2016-10" db="EMBL/GenBank/DDBJ databases">
        <authorList>
            <person name="de Groot N.N."/>
        </authorList>
    </citation>
    <scope>NUCLEOTIDE SEQUENCE [LARGE SCALE GENOMIC DNA]</scope>
    <source>
        <strain evidence="4 5">ATCC 51327</strain>
    </source>
</reference>
<organism evidence="4 5">
    <name type="scientific">Halanaerobium salsuginis</name>
    <dbReference type="NCBI Taxonomy" id="29563"/>
    <lineage>
        <taxon>Bacteria</taxon>
        <taxon>Bacillati</taxon>
        <taxon>Bacillota</taxon>
        <taxon>Clostridia</taxon>
        <taxon>Halanaerobiales</taxon>
        <taxon>Halanaerobiaceae</taxon>
        <taxon>Halanaerobium</taxon>
    </lineage>
</organism>
<dbReference type="InterPro" id="IPR031107">
    <property type="entry name" value="Small_HSP"/>
</dbReference>
<keyword evidence="5" id="KW-1185">Reference proteome</keyword>
<feature type="domain" description="SHSP" evidence="3">
    <location>
        <begin position="33"/>
        <end position="146"/>
    </location>
</feature>
<name>A0A1I4LZE1_9FIRM</name>
<dbReference type="STRING" id="29563.SAMN02983006_02464"/>
<dbReference type="PANTHER" id="PTHR11527">
    <property type="entry name" value="HEAT-SHOCK PROTEIN 20 FAMILY MEMBER"/>
    <property type="match status" value="1"/>
</dbReference>
<dbReference type="InterPro" id="IPR008978">
    <property type="entry name" value="HSP20-like_chaperone"/>
</dbReference>
<proteinExistence type="inferred from homology"/>
<dbReference type="Gene3D" id="2.60.40.790">
    <property type="match status" value="1"/>
</dbReference>
<dbReference type="EMBL" id="FOTI01000046">
    <property type="protein sequence ID" value="SFL96528.1"/>
    <property type="molecule type" value="Genomic_DNA"/>
</dbReference>
<sequence length="146" mass="17436">MFDLVPFRNRNRRNVVERDDDPFNSLVSGFFDDVMDFAGRSFRADIRESEDEYTIEAEMPGMKKEDISLEINDDYLTISAEHNEENEEKNENYIRRERRIGKYSRSFYLENVEQDNIKAEYNDGILQVHLPKTEKMPVKKRTIDIE</sequence>
<dbReference type="PROSITE" id="PS01031">
    <property type="entry name" value="SHSP"/>
    <property type="match status" value="1"/>
</dbReference>
<gene>
    <name evidence="4" type="ORF">SAMN02983006_02464</name>
</gene>